<reference evidence="2" key="1">
    <citation type="submission" date="2021-02" db="EMBL/GenBank/DDBJ databases">
        <authorList>
            <person name="Steward A R."/>
        </authorList>
    </citation>
    <scope>NUCLEOTIDE SEQUENCE</scope>
</reference>
<protein>
    <submittedName>
        <fullName evidence="2">Uncharacterized protein</fullName>
    </submittedName>
</protein>
<dbReference type="Proteomes" id="UP000663880">
    <property type="component" value="Unassembled WGS sequence"/>
</dbReference>
<evidence type="ECO:0000256" key="1">
    <source>
        <dbReference type="SAM" id="MobiDB-lite"/>
    </source>
</evidence>
<feature type="compositionally biased region" description="Basic and acidic residues" evidence="1">
    <location>
        <begin position="123"/>
        <end position="139"/>
    </location>
</feature>
<organism evidence="2 3">
    <name type="scientific">Pieris macdunnoughi</name>
    <dbReference type="NCBI Taxonomy" id="345717"/>
    <lineage>
        <taxon>Eukaryota</taxon>
        <taxon>Metazoa</taxon>
        <taxon>Ecdysozoa</taxon>
        <taxon>Arthropoda</taxon>
        <taxon>Hexapoda</taxon>
        <taxon>Insecta</taxon>
        <taxon>Pterygota</taxon>
        <taxon>Neoptera</taxon>
        <taxon>Endopterygota</taxon>
        <taxon>Lepidoptera</taxon>
        <taxon>Glossata</taxon>
        <taxon>Ditrysia</taxon>
        <taxon>Papilionoidea</taxon>
        <taxon>Pieridae</taxon>
        <taxon>Pierinae</taxon>
        <taxon>Pieris</taxon>
    </lineage>
</organism>
<gene>
    <name evidence="2" type="ORF">PMACD_LOCUS4170</name>
</gene>
<comment type="caution">
    <text evidence="2">The sequence shown here is derived from an EMBL/GenBank/DDBJ whole genome shotgun (WGS) entry which is preliminary data.</text>
</comment>
<proteinExistence type="predicted"/>
<keyword evidence="3" id="KW-1185">Reference proteome</keyword>
<accession>A0A821PXH1</accession>
<dbReference type="AlphaFoldDB" id="A0A821PXH1"/>
<sequence length="139" mass="14975">MTYFKTSEAIESVMNVKNVNQNCIYVHVRVASSNKSSACVYLNEEINSLLALEKNILREDKLAMGNSSNSGQTIGELARAKISANRVDGECARLAFSCGLRGTRVVAAGGAVGCRPSASSRLARPEQPESAQRDADNFF</sequence>
<evidence type="ECO:0000313" key="2">
    <source>
        <dbReference type="EMBL" id="CAF4813216.1"/>
    </source>
</evidence>
<name>A0A821PXH1_9NEOP</name>
<evidence type="ECO:0000313" key="3">
    <source>
        <dbReference type="Proteomes" id="UP000663880"/>
    </source>
</evidence>
<feature type="region of interest" description="Disordered" evidence="1">
    <location>
        <begin position="116"/>
        <end position="139"/>
    </location>
</feature>
<dbReference type="EMBL" id="CAJOBZ010000007">
    <property type="protein sequence ID" value="CAF4813216.1"/>
    <property type="molecule type" value="Genomic_DNA"/>
</dbReference>